<keyword evidence="1" id="KW-0312">Gluconeogenesis</keyword>
<dbReference type="EMBL" id="UINC01078565">
    <property type="protein sequence ID" value="SVC19761.1"/>
    <property type="molecule type" value="Genomic_DNA"/>
</dbReference>
<dbReference type="InterPro" id="IPR001272">
    <property type="entry name" value="PEP_carboxykinase_ATP"/>
</dbReference>
<dbReference type="InterPro" id="IPR008210">
    <property type="entry name" value="PEP_carboxykinase_N"/>
</dbReference>
<evidence type="ECO:0000256" key="1">
    <source>
        <dbReference type="ARBA" id="ARBA00022432"/>
    </source>
</evidence>
<keyword evidence="2" id="KW-0210">Decarboxylase</keyword>
<organism evidence="3">
    <name type="scientific">marine metagenome</name>
    <dbReference type="NCBI Taxonomy" id="408172"/>
    <lineage>
        <taxon>unclassified sequences</taxon>
        <taxon>metagenomes</taxon>
        <taxon>ecological metagenomes</taxon>
    </lineage>
</organism>
<evidence type="ECO:0008006" key="4">
    <source>
        <dbReference type="Google" id="ProtNLM"/>
    </source>
</evidence>
<name>A0A382KAK1_9ZZZZ</name>
<dbReference type="AlphaFoldDB" id="A0A382KAK1"/>
<dbReference type="GO" id="GO:0006094">
    <property type="term" value="P:gluconeogenesis"/>
    <property type="evidence" value="ECO:0007669"/>
    <property type="project" value="UniProtKB-KW"/>
</dbReference>
<feature type="non-terminal residue" evidence="3">
    <location>
        <position position="220"/>
    </location>
</feature>
<evidence type="ECO:0000256" key="2">
    <source>
        <dbReference type="ARBA" id="ARBA00022793"/>
    </source>
</evidence>
<dbReference type="Pfam" id="PF01293">
    <property type="entry name" value="PEPCK_ATP"/>
    <property type="match status" value="1"/>
</dbReference>
<keyword evidence="2" id="KW-0456">Lyase</keyword>
<reference evidence="3" key="1">
    <citation type="submission" date="2018-05" db="EMBL/GenBank/DDBJ databases">
        <authorList>
            <person name="Lanie J.A."/>
            <person name="Ng W.-L."/>
            <person name="Kazmierczak K.M."/>
            <person name="Andrzejewski T.M."/>
            <person name="Davidsen T.M."/>
            <person name="Wayne K.J."/>
            <person name="Tettelin H."/>
            <person name="Glass J.I."/>
            <person name="Rusch D."/>
            <person name="Podicherti R."/>
            <person name="Tsui H.-C.T."/>
            <person name="Winkler M.E."/>
        </authorList>
    </citation>
    <scope>NUCLEOTIDE SEQUENCE</scope>
</reference>
<gene>
    <name evidence="3" type="ORF">METZ01_LOCUS272615</name>
</gene>
<dbReference type="GO" id="GO:0004612">
    <property type="term" value="F:phosphoenolpyruvate carboxykinase (ATP) activity"/>
    <property type="evidence" value="ECO:0007669"/>
    <property type="project" value="InterPro"/>
</dbReference>
<dbReference type="GO" id="GO:0005829">
    <property type="term" value="C:cytosol"/>
    <property type="evidence" value="ECO:0007669"/>
    <property type="project" value="TreeGrafter"/>
</dbReference>
<evidence type="ECO:0000313" key="3">
    <source>
        <dbReference type="EMBL" id="SVC19761.1"/>
    </source>
</evidence>
<dbReference type="Gene3D" id="3.40.449.10">
    <property type="entry name" value="Phosphoenolpyruvate Carboxykinase, domain 1"/>
    <property type="match status" value="1"/>
</dbReference>
<dbReference type="GO" id="GO:0005524">
    <property type="term" value="F:ATP binding"/>
    <property type="evidence" value="ECO:0007669"/>
    <property type="project" value="InterPro"/>
</dbReference>
<accession>A0A382KAK1</accession>
<dbReference type="SUPFAM" id="SSF68923">
    <property type="entry name" value="PEP carboxykinase N-terminal domain"/>
    <property type="match status" value="1"/>
</dbReference>
<sequence length="220" mass="25254">MMGCKQNAYKYNITCYSHRLIWFEKLSRLRDIQKPEDALITAKIPETDFPLPKLGTADLHGPVGLDEHGLEPRGLVRWNYETPELQQHALRRGDGAFSKHGVLTANTGARTGRSPKDKYIVRDKTSENTIWWGSVNQPCSTELFSKMLSHVEWFLSHRDELYVQDLFCGADSNHRVALRVVTETAWHAAFARTLFIRPTARELIQHIPEYTILHAPYLLA</sequence>
<dbReference type="PANTHER" id="PTHR30031:SF0">
    <property type="entry name" value="PHOSPHOENOLPYRUVATE CARBOXYKINASE (ATP)"/>
    <property type="match status" value="1"/>
</dbReference>
<proteinExistence type="predicted"/>
<dbReference type="PANTHER" id="PTHR30031">
    <property type="entry name" value="PHOSPHOENOLPYRUVATE CARBOXYKINASE ATP"/>
    <property type="match status" value="1"/>
</dbReference>
<protein>
    <recommendedName>
        <fullName evidence="4">Phosphoenolpyruvate carboxykinase (ATP)</fullName>
    </recommendedName>
</protein>